<organism evidence="2 3">
    <name type="scientific">Flavobacterium aquidurense</name>
    <dbReference type="NCBI Taxonomy" id="362413"/>
    <lineage>
        <taxon>Bacteria</taxon>
        <taxon>Pseudomonadati</taxon>
        <taxon>Bacteroidota</taxon>
        <taxon>Flavobacteriia</taxon>
        <taxon>Flavobacteriales</taxon>
        <taxon>Flavobacteriaceae</taxon>
        <taxon>Flavobacterium</taxon>
    </lineage>
</organism>
<feature type="domain" description="Cyclic nucleotide-binding" evidence="1">
    <location>
        <begin position="15"/>
        <end position="115"/>
    </location>
</feature>
<accession>A0A0Q0VZP9</accession>
<evidence type="ECO:0000259" key="1">
    <source>
        <dbReference type="PROSITE" id="PS50042"/>
    </source>
</evidence>
<evidence type="ECO:0000313" key="2">
    <source>
        <dbReference type="EMBL" id="KQB39502.1"/>
    </source>
</evidence>
<dbReference type="Proteomes" id="UP000050443">
    <property type="component" value="Unassembled WGS sequence"/>
</dbReference>
<comment type="caution">
    <text evidence="2">The sequence shown here is derived from an EMBL/GenBank/DDBJ whole genome shotgun (WGS) entry which is preliminary data.</text>
</comment>
<dbReference type="Gene3D" id="2.60.120.10">
    <property type="entry name" value="Jelly Rolls"/>
    <property type="match status" value="1"/>
</dbReference>
<name>A0A0Q0VZP9_9FLAO</name>
<sequence length="196" mass="23202">MIQNLVLQNIAKHISLDENEISYFLSILKEKKYPKKSMILKEGEICKTINFVQSGILRAFYRDQEGKESTIMFAISDWWITDMACFINQQPAILNIETIEDSLVFFLQKEDLDELYIKIPKFERFFRIIMQNAYIREQLRVIQNLSLSAEQRYYIFLEKYPQVAKQVTQKQIASYLGITPEFLSMIRANKNKQAFS</sequence>
<proteinExistence type="predicted"/>
<dbReference type="EMBL" id="JRLF01000012">
    <property type="protein sequence ID" value="KQB39502.1"/>
    <property type="molecule type" value="Genomic_DNA"/>
</dbReference>
<dbReference type="InterPro" id="IPR018490">
    <property type="entry name" value="cNMP-bd_dom_sf"/>
</dbReference>
<dbReference type="InterPro" id="IPR000595">
    <property type="entry name" value="cNMP-bd_dom"/>
</dbReference>
<dbReference type="OrthoDB" id="1092431at2"/>
<dbReference type="AlphaFoldDB" id="A0A0Q0VZP9"/>
<reference evidence="2 3" key="1">
    <citation type="submission" date="2014-09" db="EMBL/GenBank/DDBJ databases">
        <title>Genome sequence of Flavobacterium aquidurense RC62.</title>
        <authorList>
            <person name="Kim J.F."/>
            <person name="Kwak M.-J."/>
        </authorList>
    </citation>
    <scope>NUCLEOTIDE SEQUENCE [LARGE SCALE GENOMIC DNA]</scope>
    <source>
        <strain evidence="2 3">RC62</strain>
    </source>
</reference>
<dbReference type="CDD" id="cd00038">
    <property type="entry name" value="CAP_ED"/>
    <property type="match status" value="1"/>
</dbReference>
<protein>
    <submittedName>
        <fullName evidence="2">Putative transcriptional regulator, Crp/Fnr family</fullName>
    </submittedName>
</protein>
<dbReference type="STRING" id="362413.RC62_1183"/>
<dbReference type="Pfam" id="PF00027">
    <property type="entry name" value="cNMP_binding"/>
    <property type="match status" value="1"/>
</dbReference>
<dbReference type="RefSeq" id="WP_055096007.1">
    <property type="nucleotide sequence ID" value="NZ_JRLF01000012.1"/>
</dbReference>
<dbReference type="PROSITE" id="PS50042">
    <property type="entry name" value="CNMP_BINDING_3"/>
    <property type="match status" value="1"/>
</dbReference>
<dbReference type="InterPro" id="IPR014710">
    <property type="entry name" value="RmlC-like_jellyroll"/>
</dbReference>
<evidence type="ECO:0000313" key="3">
    <source>
        <dbReference type="Proteomes" id="UP000050443"/>
    </source>
</evidence>
<gene>
    <name evidence="2" type="ORF">RC62_1183</name>
</gene>
<dbReference type="SUPFAM" id="SSF51206">
    <property type="entry name" value="cAMP-binding domain-like"/>
    <property type="match status" value="1"/>
</dbReference>
<dbReference type="PATRIC" id="fig|362413.3.peg.1158"/>